<accession>A0A919WDG2</accession>
<keyword evidence="2" id="KW-1185">Reference proteome</keyword>
<comment type="caution">
    <text evidence="1">The sequence shown here is derived from an EMBL/GenBank/DDBJ whole genome shotgun (WGS) entry which is preliminary data.</text>
</comment>
<evidence type="ECO:0000313" key="2">
    <source>
        <dbReference type="Proteomes" id="UP000677082"/>
    </source>
</evidence>
<sequence>MNNVYWGAVDDEAVIMPPGETAGEGRCAGGEWGLNVEDVVVYGSVGGLRAWAQSALDQLPPDRAGVPLVTVDRDRQRQWLSESGMLAATDDLPGTWSATVETVRDLLRAVAVDPAAAGWTLGADIDALWADLDDVTGDLIAGVTLSSTGHRVGIGEPLTDADFAVRFPVSSIELGGAALTVIADRINDAY</sequence>
<dbReference type="Proteomes" id="UP000677082">
    <property type="component" value="Unassembled WGS sequence"/>
</dbReference>
<dbReference type="EMBL" id="BOQN01000177">
    <property type="protein sequence ID" value="GIM98063.1"/>
    <property type="molecule type" value="Genomic_DNA"/>
</dbReference>
<protein>
    <submittedName>
        <fullName evidence="1">Uncharacterized protein</fullName>
    </submittedName>
</protein>
<name>A0A919WDG2_9ACTN</name>
<evidence type="ECO:0000313" key="1">
    <source>
        <dbReference type="EMBL" id="GIM98063.1"/>
    </source>
</evidence>
<proteinExistence type="predicted"/>
<gene>
    <name evidence="1" type="ORF">Ato02nite_098560</name>
</gene>
<dbReference type="AlphaFoldDB" id="A0A919WDG2"/>
<organism evidence="1 2">
    <name type="scientific">Paractinoplanes toevensis</name>
    <dbReference type="NCBI Taxonomy" id="571911"/>
    <lineage>
        <taxon>Bacteria</taxon>
        <taxon>Bacillati</taxon>
        <taxon>Actinomycetota</taxon>
        <taxon>Actinomycetes</taxon>
        <taxon>Micromonosporales</taxon>
        <taxon>Micromonosporaceae</taxon>
        <taxon>Paractinoplanes</taxon>
    </lineage>
</organism>
<reference evidence="1 2" key="1">
    <citation type="submission" date="2021-03" db="EMBL/GenBank/DDBJ databases">
        <title>Whole genome shotgun sequence of Actinoplanes toevensis NBRC 105298.</title>
        <authorList>
            <person name="Komaki H."/>
            <person name="Tamura T."/>
        </authorList>
    </citation>
    <scope>NUCLEOTIDE SEQUENCE [LARGE SCALE GENOMIC DNA]</scope>
    <source>
        <strain evidence="1 2">NBRC 105298</strain>
    </source>
</reference>
<dbReference type="RefSeq" id="WP_213013683.1">
    <property type="nucleotide sequence ID" value="NZ_BOQN01000177.1"/>
</dbReference>